<evidence type="ECO:0000256" key="1">
    <source>
        <dbReference type="ARBA" id="ARBA00004651"/>
    </source>
</evidence>
<dbReference type="KEGG" id="mico:GDR74_03180"/>
<feature type="transmembrane region" description="Helical" evidence="8">
    <location>
        <begin position="99"/>
        <end position="120"/>
    </location>
</feature>
<name>A0A5P9JZD8_9HYPH</name>
<dbReference type="GO" id="GO:1990961">
    <property type="term" value="P:xenobiotic detoxification by transmembrane export across the plasma membrane"/>
    <property type="evidence" value="ECO:0007669"/>
    <property type="project" value="InterPro"/>
</dbReference>
<feature type="transmembrane region" description="Helical" evidence="8">
    <location>
        <begin position="162"/>
        <end position="183"/>
    </location>
</feature>
<sequence>MKSSFLRNALVLGMLSAIGPFAIDMYLPAFPAIARDLQVEIGAVQMSLMSFFLAVAVCQVIYGPVSDQVGRKPPIYFGLVLFIAGAIGCSFARSAEMLIAFRFLQGVGACAGMVITRAIVRDLHTGAEAARLMATTMLVFSVSPILAPLAGSALTEFYSWRVIFWAIAGIGLAGLVVVAALLPETRGRNANRRSVIEVARAYGGLFKDRRFLGLVFIGGLGQASFFAYLAGSSVVFIEHYGLTPSRYSLVFASNAIAFIGGAQFNSTLMRRFGAERVVRVAIAVFAALATLLLVLTLSGIDSPYVLWGLLFAAFGSLGLVIPSTAVLALEAHGPIAGTASALMGTLQLCTGAGMIALVSALFDGTPRSMVEAIAFCGWGAFTLSRLLPRRPSQSREERRPAAPSP</sequence>
<dbReference type="InterPro" id="IPR011701">
    <property type="entry name" value="MFS"/>
</dbReference>
<keyword evidence="3 8" id="KW-0813">Transport</keyword>
<dbReference type="InterPro" id="IPR020846">
    <property type="entry name" value="MFS_dom"/>
</dbReference>
<dbReference type="RefSeq" id="WP_152584950.1">
    <property type="nucleotide sequence ID" value="NZ_CP045423.1"/>
</dbReference>
<evidence type="ECO:0000256" key="7">
    <source>
        <dbReference type="ARBA" id="ARBA00023136"/>
    </source>
</evidence>
<dbReference type="GO" id="GO:0005886">
    <property type="term" value="C:plasma membrane"/>
    <property type="evidence" value="ECO:0007669"/>
    <property type="project" value="UniProtKB-SubCell"/>
</dbReference>
<keyword evidence="7 8" id="KW-0472">Membrane</keyword>
<dbReference type="InterPro" id="IPR036259">
    <property type="entry name" value="MFS_trans_sf"/>
</dbReference>
<keyword evidence="8" id="KW-0997">Cell inner membrane</keyword>
<dbReference type="PROSITE" id="PS50850">
    <property type="entry name" value="MFS"/>
    <property type="match status" value="1"/>
</dbReference>
<comment type="similarity">
    <text evidence="2 8">Belongs to the major facilitator superfamily. Bcr/CmlA family.</text>
</comment>
<dbReference type="FunFam" id="1.20.1720.10:FF:000005">
    <property type="entry name" value="Bcr/CflA family efflux transporter"/>
    <property type="match status" value="1"/>
</dbReference>
<dbReference type="CDD" id="cd17320">
    <property type="entry name" value="MFS_MdfA_MDR_like"/>
    <property type="match status" value="1"/>
</dbReference>
<dbReference type="SUPFAM" id="SSF103473">
    <property type="entry name" value="MFS general substrate transporter"/>
    <property type="match status" value="1"/>
</dbReference>
<comment type="subcellular location">
    <subcellularLocation>
        <location evidence="8">Cell inner membrane</location>
        <topology evidence="8">Multi-pass membrane protein</topology>
    </subcellularLocation>
    <subcellularLocation>
        <location evidence="1">Cell membrane</location>
        <topology evidence="1">Multi-pass membrane protein</topology>
    </subcellularLocation>
</comment>
<keyword evidence="4" id="KW-1003">Cell membrane</keyword>
<feature type="transmembrane region" description="Helical" evidence="8">
    <location>
        <begin position="44"/>
        <end position="63"/>
    </location>
</feature>
<keyword evidence="5 8" id="KW-0812">Transmembrane</keyword>
<feature type="transmembrane region" description="Helical" evidence="8">
    <location>
        <begin position="341"/>
        <end position="362"/>
    </location>
</feature>
<feature type="transmembrane region" description="Helical" evidence="8">
    <location>
        <begin position="306"/>
        <end position="329"/>
    </location>
</feature>
<evidence type="ECO:0000256" key="4">
    <source>
        <dbReference type="ARBA" id="ARBA00022475"/>
    </source>
</evidence>
<dbReference type="NCBIfam" id="TIGR00710">
    <property type="entry name" value="efflux_Bcr_CflA"/>
    <property type="match status" value="1"/>
</dbReference>
<dbReference type="InterPro" id="IPR004812">
    <property type="entry name" value="Efflux_drug-R_Bcr/CmlA"/>
</dbReference>
<proteinExistence type="inferred from homology"/>
<evidence type="ECO:0000256" key="6">
    <source>
        <dbReference type="ARBA" id="ARBA00022989"/>
    </source>
</evidence>
<feature type="domain" description="Major facilitator superfamily (MFS) profile" evidence="9">
    <location>
        <begin position="5"/>
        <end position="391"/>
    </location>
</feature>
<dbReference type="GO" id="GO:0042910">
    <property type="term" value="F:xenobiotic transmembrane transporter activity"/>
    <property type="evidence" value="ECO:0007669"/>
    <property type="project" value="InterPro"/>
</dbReference>
<gene>
    <name evidence="10" type="ORF">GDR74_03180</name>
</gene>
<feature type="transmembrane region" description="Helical" evidence="8">
    <location>
        <begin position="249"/>
        <end position="268"/>
    </location>
</feature>
<dbReference type="Gene3D" id="1.20.1720.10">
    <property type="entry name" value="Multidrug resistance protein D"/>
    <property type="match status" value="1"/>
</dbReference>
<reference evidence="10 11" key="1">
    <citation type="submission" date="2019-10" db="EMBL/GenBank/DDBJ databases">
        <title>Isolation, Identification of Microvirga thermotolerans HR1, a novel thermophilic bacterium and Comparative Genomics of the genus Microvirga.</title>
        <authorList>
            <person name="Li J."/>
            <person name="Zhang W."/>
            <person name="Lin M."/>
            <person name="Wang J."/>
        </authorList>
    </citation>
    <scope>NUCLEOTIDE SEQUENCE [LARGE SCALE GENOMIC DNA]</scope>
    <source>
        <strain evidence="10 11">HR1</strain>
    </source>
</reference>
<feature type="transmembrane region" description="Helical" evidence="8">
    <location>
        <begin position="75"/>
        <end position="93"/>
    </location>
</feature>
<evidence type="ECO:0000256" key="3">
    <source>
        <dbReference type="ARBA" id="ARBA00022448"/>
    </source>
</evidence>
<dbReference type="AlphaFoldDB" id="A0A5P9JZD8"/>
<evidence type="ECO:0000313" key="11">
    <source>
        <dbReference type="Proteomes" id="UP000325614"/>
    </source>
</evidence>
<dbReference type="EMBL" id="CP045423">
    <property type="protein sequence ID" value="QFU15304.1"/>
    <property type="molecule type" value="Genomic_DNA"/>
</dbReference>
<keyword evidence="6 8" id="KW-1133">Transmembrane helix</keyword>
<accession>A0A5P9JZD8</accession>
<dbReference type="PANTHER" id="PTHR23502:SF132">
    <property type="entry name" value="POLYAMINE TRANSPORTER 2-RELATED"/>
    <property type="match status" value="1"/>
</dbReference>
<evidence type="ECO:0000256" key="8">
    <source>
        <dbReference type="RuleBase" id="RU365088"/>
    </source>
</evidence>
<dbReference type="PANTHER" id="PTHR23502">
    <property type="entry name" value="MAJOR FACILITATOR SUPERFAMILY"/>
    <property type="match status" value="1"/>
</dbReference>
<dbReference type="Pfam" id="PF07690">
    <property type="entry name" value="MFS_1"/>
    <property type="match status" value="1"/>
</dbReference>
<protein>
    <recommendedName>
        <fullName evidence="8">Bcr/CflA family efflux transporter</fullName>
    </recommendedName>
</protein>
<organism evidence="10 11">
    <name type="scientific">Microvirga thermotolerans</name>
    <dbReference type="NCBI Taxonomy" id="2651334"/>
    <lineage>
        <taxon>Bacteria</taxon>
        <taxon>Pseudomonadati</taxon>
        <taxon>Pseudomonadota</taxon>
        <taxon>Alphaproteobacteria</taxon>
        <taxon>Hyphomicrobiales</taxon>
        <taxon>Methylobacteriaceae</taxon>
        <taxon>Microvirga</taxon>
    </lineage>
</organism>
<dbReference type="Proteomes" id="UP000325614">
    <property type="component" value="Chromosome"/>
</dbReference>
<evidence type="ECO:0000259" key="9">
    <source>
        <dbReference type="PROSITE" id="PS50850"/>
    </source>
</evidence>
<evidence type="ECO:0000256" key="2">
    <source>
        <dbReference type="ARBA" id="ARBA00006236"/>
    </source>
</evidence>
<feature type="transmembrane region" description="Helical" evidence="8">
    <location>
        <begin position="211"/>
        <end position="237"/>
    </location>
</feature>
<evidence type="ECO:0000256" key="5">
    <source>
        <dbReference type="ARBA" id="ARBA00022692"/>
    </source>
</evidence>
<comment type="caution">
    <text evidence="8">Lacks conserved residue(s) required for the propagation of feature annotation.</text>
</comment>
<keyword evidence="11" id="KW-1185">Reference proteome</keyword>
<feature type="transmembrane region" description="Helical" evidence="8">
    <location>
        <begin position="280"/>
        <end position="300"/>
    </location>
</feature>
<evidence type="ECO:0000313" key="10">
    <source>
        <dbReference type="EMBL" id="QFU15304.1"/>
    </source>
</evidence>
<feature type="transmembrane region" description="Helical" evidence="8">
    <location>
        <begin position="132"/>
        <end position="150"/>
    </location>
</feature>